<keyword evidence="3" id="KW-1185">Reference proteome</keyword>
<dbReference type="RefSeq" id="WP_247198460.1">
    <property type="nucleotide sequence ID" value="NZ_JALKCG010000001.1"/>
</dbReference>
<name>A0ABT0DI30_9HYPH</name>
<evidence type="ECO:0000313" key="3">
    <source>
        <dbReference type="Proteomes" id="UP001202867"/>
    </source>
</evidence>
<evidence type="ECO:0000256" key="1">
    <source>
        <dbReference type="SAM" id="SignalP"/>
    </source>
</evidence>
<accession>A0ABT0DI30</accession>
<protein>
    <submittedName>
        <fullName evidence="2">Uncharacterized protein</fullName>
    </submittedName>
</protein>
<feature type="chain" id="PRO_5045405168" evidence="1">
    <location>
        <begin position="39"/>
        <end position="318"/>
    </location>
</feature>
<feature type="signal peptide" evidence="1">
    <location>
        <begin position="1"/>
        <end position="38"/>
    </location>
</feature>
<sequence>MNALMNGPARCLARALLRLPAALAAALIAAALASPAAADALADYVAARDSAIAESLAAAKAGTGGEEAVIKREDAALEDLSRRLSAALGPLKVKGLGAPGYSLYGFTYDENTPTRQLDGLAFANKDLTIRLVVTPEPVFQSWLAARGKDEGAPAALAGGIEAAMTTNEFYGSALLVEGGFFQPYMTLPVTAVPGETAFAVLGVLADEPPGNTPPDQIVIVRLAGGKAMVGGTLVKLPIKPIAACDALWKPFKQKADALAAEIEKAGNIEDPRWESLYAGLDAGGAAYRACFAREAPNQPFFAAALKRAEAFLQTARGN</sequence>
<proteinExistence type="predicted"/>
<dbReference type="EMBL" id="JALKCG010000001">
    <property type="protein sequence ID" value="MCK0206839.1"/>
    <property type="molecule type" value="Genomic_DNA"/>
</dbReference>
<reference evidence="3" key="1">
    <citation type="submission" date="2023-07" db="EMBL/GenBank/DDBJ databases">
        <title>Ancylobacter moscoviensis sp. nov., facultatively methylotrophic bacteria from activated sludge and the reclassification of Starkeya novella (Starkey 1934) Kelly et al. 2000 as Ancylobacter novellus comb. nov., Starkeya koreensis Im et al. 2006 as Ancylobacter koreensis comb.nov., Angulomicrobium tetraedrale Vasil'eva et al. 1986 as Ancylobacter tetraedralis comb. nov., Angulomicrobium amanitiforme Fritz et al. 2004 as Ancylobacter amanitiformis comb. nov. and Methylorhabdus multivorans Doronina et al. 1996 as Ancylobacter multivorans comb. nov. and emended description of the genus Ancylobacter.</title>
        <authorList>
            <person name="Doronina N."/>
            <person name="Chemodurova A."/>
            <person name="Grouzdev D."/>
            <person name="Koziaeva V."/>
            <person name="Shi W."/>
            <person name="Wu L."/>
            <person name="Kaparullina E."/>
        </authorList>
    </citation>
    <scope>NUCLEOTIDE SEQUENCE [LARGE SCALE GENOMIC DNA]</scope>
    <source>
        <strain evidence="3">Jip08</strain>
    </source>
</reference>
<organism evidence="2 3">
    <name type="scientific">Ancylobacter koreensis</name>
    <dbReference type="NCBI Taxonomy" id="266121"/>
    <lineage>
        <taxon>Bacteria</taxon>
        <taxon>Pseudomonadati</taxon>
        <taxon>Pseudomonadota</taxon>
        <taxon>Alphaproteobacteria</taxon>
        <taxon>Hyphomicrobiales</taxon>
        <taxon>Xanthobacteraceae</taxon>
        <taxon>Ancylobacter</taxon>
    </lineage>
</organism>
<evidence type="ECO:0000313" key="2">
    <source>
        <dbReference type="EMBL" id="MCK0206839.1"/>
    </source>
</evidence>
<gene>
    <name evidence="2" type="ORF">MWN33_02205</name>
</gene>
<comment type="caution">
    <text evidence="2">The sequence shown here is derived from an EMBL/GenBank/DDBJ whole genome shotgun (WGS) entry which is preliminary data.</text>
</comment>
<keyword evidence="1" id="KW-0732">Signal</keyword>
<dbReference type="Proteomes" id="UP001202867">
    <property type="component" value="Unassembled WGS sequence"/>
</dbReference>